<accession>A0A516KIE9</accession>
<dbReference type="OrthoDB" id="2923527at2"/>
<protein>
    <recommendedName>
        <fullName evidence="4">DUF4030 domain-containing protein</fullName>
    </recommendedName>
</protein>
<sequence>MKRNYVIISSFLILIVFGVIWYLAFADQQRAQAAYEDISEVLSQQHDDIVTTSYGVKDKQIEVKLSDKASSTTRENVQQFIEKELKDRKLDDITVSVEIVNSDQQEKETTWMSPVPNIDTELKRKGVNYAGISIDWNPKPLTYYINTAFTNTASDKEEARGWL</sequence>
<dbReference type="RefSeq" id="WP_143895352.1">
    <property type="nucleotide sequence ID" value="NZ_CP041666.1"/>
</dbReference>
<name>A0A516KIE9_9BACI</name>
<keyword evidence="1" id="KW-1133">Transmembrane helix</keyword>
<evidence type="ECO:0000256" key="1">
    <source>
        <dbReference type="SAM" id="Phobius"/>
    </source>
</evidence>
<gene>
    <name evidence="2" type="ORF">FN924_13560</name>
</gene>
<dbReference type="Proteomes" id="UP000315215">
    <property type="component" value="Chromosome"/>
</dbReference>
<keyword evidence="1" id="KW-0472">Membrane</keyword>
<dbReference type="KEGG" id="aqt:FN924_13560"/>
<evidence type="ECO:0008006" key="4">
    <source>
        <dbReference type="Google" id="ProtNLM"/>
    </source>
</evidence>
<keyword evidence="1" id="KW-0812">Transmembrane</keyword>
<dbReference type="AlphaFoldDB" id="A0A516KIE9"/>
<evidence type="ECO:0000313" key="2">
    <source>
        <dbReference type="EMBL" id="QDP41126.1"/>
    </source>
</evidence>
<reference evidence="2 3" key="1">
    <citation type="submission" date="2019-07" db="EMBL/GenBank/DDBJ databases">
        <authorList>
            <person name="Li J."/>
        </authorList>
    </citation>
    <scope>NUCLEOTIDE SEQUENCE [LARGE SCALE GENOMIC DNA]</scope>
    <source>
        <strain evidence="2 3">TKL69</strain>
    </source>
</reference>
<organism evidence="2 3">
    <name type="scientific">Radiobacillus deserti</name>
    <dbReference type="NCBI Taxonomy" id="2594883"/>
    <lineage>
        <taxon>Bacteria</taxon>
        <taxon>Bacillati</taxon>
        <taxon>Bacillota</taxon>
        <taxon>Bacilli</taxon>
        <taxon>Bacillales</taxon>
        <taxon>Bacillaceae</taxon>
        <taxon>Radiobacillus</taxon>
    </lineage>
</organism>
<feature type="transmembrane region" description="Helical" evidence="1">
    <location>
        <begin position="6"/>
        <end position="25"/>
    </location>
</feature>
<proteinExistence type="predicted"/>
<dbReference type="EMBL" id="CP041666">
    <property type="protein sequence ID" value="QDP41126.1"/>
    <property type="molecule type" value="Genomic_DNA"/>
</dbReference>
<keyword evidence="3" id="KW-1185">Reference proteome</keyword>
<evidence type="ECO:0000313" key="3">
    <source>
        <dbReference type="Proteomes" id="UP000315215"/>
    </source>
</evidence>